<dbReference type="InterPro" id="IPR052935">
    <property type="entry name" value="Mg2+_PAP"/>
</dbReference>
<evidence type="ECO:0000259" key="1">
    <source>
        <dbReference type="Pfam" id="PF09949"/>
    </source>
</evidence>
<organism evidence="2 3">
    <name type="scientific">Hydrocarboniclastica marina</name>
    <dbReference type="NCBI Taxonomy" id="2259620"/>
    <lineage>
        <taxon>Bacteria</taxon>
        <taxon>Pseudomonadati</taxon>
        <taxon>Pseudomonadota</taxon>
        <taxon>Gammaproteobacteria</taxon>
        <taxon>Alteromonadales</taxon>
        <taxon>Alteromonadaceae</taxon>
        <taxon>Hydrocarboniclastica</taxon>
    </lineage>
</organism>
<dbReference type="KEGG" id="hmi:soil367_17885"/>
<dbReference type="RefSeq" id="WP_136550353.1">
    <property type="nucleotide sequence ID" value="NZ_CP031093.1"/>
</dbReference>
<reference evidence="2 3" key="1">
    <citation type="submission" date="2018-07" db="EMBL/GenBank/DDBJ databases">
        <title>Marsedoiliclastica nanhaica gen. nov. sp. nov., a novel marine hydrocarbonoclastic bacterium isolated from an in-situ enriched hydrocarbon-degrading consortium in deep-sea sediment.</title>
        <authorList>
            <person name="Dong C."/>
            <person name="Ma T."/>
            <person name="Liu R."/>
            <person name="Shao Z."/>
        </authorList>
    </citation>
    <scope>NUCLEOTIDE SEQUENCE [LARGE SCALE GENOMIC DNA]</scope>
    <source>
        <strain evidence="3">soil36-7</strain>
    </source>
</reference>
<feature type="domain" description="Phosphatidate phosphatase APP1 catalytic" evidence="1">
    <location>
        <begin position="163"/>
        <end position="319"/>
    </location>
</feature>
<dbReference type="EMBL" id="CP031093">
    <property type="protein sequence ID" value="QCF27642.1"/>
    <property type="molecule type" value="Genomic_DNA"/>
</dbReference>
<name>A0A4P7XMB3_9ALTE</name>
<keyword evidence="3" id="KW-1185">Reference proteome</keyword>
<dbReference type="GO" id="GO:0008195">
    <property type="term" value="F:phosphatidate phosphatase activity"/>
    <property type="evidence" value="ECO:0007669"/>
    <property type="project" value="InterPro"/>
</dbReference>
<dbReference type="AlphaFoldDB" id="A0A4P7XMB3"/>
<dbReference type="PANTHER" id="PTHR28208">
    <property type="entry name" value="PHOSPHATIDATE PHOSPHATASE APP1"/>
    <property type="match status" value="1"/>
</dbReference>
<dbReference type="Proteomes" id="UP000298049">
    <property type="component" value="Chromosome"/>
</dbReference>
<protein>
    <submittedName>
        <fullName evidence="2">DUF2183 domain-containing protein</fullName>
    </submittedName>
</protein>
<dbReference type="OrthoDB" id="9789875at2"/>
<evidence type="ECO:0000313" key="2">
    <source>
        <dbReference type="EMBL" id="QCF27642.1"/>
    </source>
</evidence>
<evidence type="ECO:0000313" key="3">
    <source>
        <dbReference type="Proteomes" id="UP000298049"/>
    </source>
</evidence>
<dbReference type="InterPro" id="IPR019236">
    <property type="entry name" value="APP1_cat"/>
</dbReference>
<dbReference type="PANTHER" id="PTHR28208:SF3">
    <property type="entry name" value="PHOSPHATIDATE PHOSPHATASE APP1"/>
    <property type="match status" value="1"/>
</dbReference>
<proteinExistence type="predicted"/>
<accession>A0A4P7XMB3</accession>
<sequence length="381" mass="43539">MPNTPPKQSPKPRRLYRRWRHSLRKALHIVAAPVKGDNGRGGLFIQPYRGYGSRRRLFLMGRVFHQPGFGSSLREGRIRRDLVDLVRRLLRKPVVNARVRVRYKDTETTVTTDSHGFFRVRMDLSAMPSDALWHSMELELQDPVDPRAKTTGEFFTPPESAGYGVISDIDDTVVYTGVANFVMMMWRLFAQGAESRIAFPGVAALYQAFYEGPSGQQRNPLLYVSRAPWSIYQVLVEFFRMHRIPNGPILILREWGMKRGVLLPRRAKDHKIDVIREMLDLYENLPFVLIGDSGQRDPEVYARILREYPGRILGIYIRDVSNDPQREAAIANLAKEVRAAGSDLMLATDSLEMARHAVDQGLLAPQSLEGIQRTHDKDENC</sequence>
<dbReference type="Pfam" id="PF09949">
    <property type="entry name" value="APP1_cat"/>
    <property type="match status" value="1"/>
</dbReference>
<gene>
    <name evidence="2" type="ORF">soil367_17885</name>
</gene>